<dbReference type="EMBL" id="FQ790338">
    <property type="protein sequence ID" value="CCD51931.1"/>
    <property type="molecule type" value="Genomic_DNA"/>
</dbReference>
<reference evidence="2" key="1">
    <citation type="journal article" date="2011" name="PLoS Genet.">
        <title>Genomic analysis of the necrotrophic fungal pathogens Sclerotinia sclerotiorum and Botrytis cinerea.</title>
        <authorList>
            <person name="Amselem J."/>
            <person name="Cuomo C.A."/>
            <person name="van Kan J.A."/>
            <person name="Viaud M."/>
            <person name="Benito E.P."/>
            <person name="Couloux A."/>
            <person name="Coutinho P.M."/>
            <person name="de Vries R.P."/>
            <person name="Dyer P.S."/>
            <person name="Fillinger S."/>
            <person name="Fournier E."/>
            <person name="Gout L."/>
            <person name="Hahn M."/>
            <person name="Kohn L."/>
            <person name="Lapalu N."/>
            <person name="Plummer K.M."/>
            <person name="Pradier J.M."/>
            <person name="Quevillon E."/>
            <person name="Sharon A."/>
            <person name="Simon A."/>
            <person name="ten Have A."/>
            <person name="Tudzynski B."/>
            <person name="Tudzynski P."/>
            <person name="Wincker P."/>
            <person name="Andrew M."/>
            <person name="Anthouard V."/>
            <person name="Beever R.E."/>
            <person name="Beffa R."/>
            <person name="Benoit I."/>
            <person name="Bouzid O."/>
            <person name="Brault B."/>
            <person name="Chen Z."/>
            <person name="Choquer M."/>
            <person name="Collemare J."/>
            <person name="Cotton P."/>
            <person name="Danchin E.G."/>
            <person name="Da Silva C."/>
            <person name="Gautier A."/>
            <person name="Giraud C."/>
            <person name="Giraud T."/>
            <person name="Gonzalez C."/>
            <person name="Grossetete S."/>
            <person name="Guldener U."/>
            <person name="Henrissat B."/>
            <person name="Howlett B.J."/>
            <person name="Kodira C."/>
            <person name="Kretschmer M."/>
            <person name="Lappartient A."/>
            <person name="Leroch M."/>
            <person name="Levis C."/>
            <person name="Mauceli E."/>
            <person name="Neuveglise C."/>
            <person name="Oeser B."/>
            <person name="Pearson M."/>
            <person name="Poulain J."/>
            <person name="Poussereau N."/>
            <person name="Quesneville H."/>
            <person name="Rascle C."/>
            <person name="Schumacher J."/>
            <person name="Segurens B."/>
            <person name="Sexton A."/>
            <person name="Silva E."/>
            <person name="Sirven C."/>
            <person name="Soanes D.M."/>
            <person name="Talbot N.J."/>
            <person name="Templeton M."/>
            <person name="Yandava C."/>
            <person name="Yarden O."/>
            <person name="Zeng Q."/>
            <person name="Rollins J.A."/>
            <person name="Lebrun M.H."/>
            <person name="Dickman M."/>
        </authorList>
    </citation>
    <scope>NUCLEOTIDE SEQUENCE [LARGE SCALE GENOMIC DNA]</scope>
    <source>
        <strain evidence="2">T4</strain>
    </source>
</reference>
<evidence type="ECO:0000313" key="2">
    <source>
        <dbReference type="Proteomes" id="UP000008177"/>
    </source>
</evidence>
<dbReference type="AlphaFoldDB" id="G2YJL4"/>
<proteinExistence type="predicted"/>
<dbReference type="Proteomes" id="UP000008177">
    <property type="component" value="Unplaced contigs"/>
</dbReference>
<gene>
    <name evidence="1" type="ORF">BofuT4_P084550.1</name>
</gene>
<dbReference type="InParanoid" id="G2YJL4"/>
<name>G2YJL4_BOTF4</name>
<evidence type="ECO:0000313" key="1">
    <source>
        <dbReference type="EMBL" id="CCD51931.1"/>
    </source>
</evidence>
<dbReference type="HOGENOM" id="CLU_2687541_0_0_1"/>
<accession>G2YJL4</accession>
<protein>
    <submittedName>
        <fullName evidence="1">Uncharacterized protein</fullName>
    </submittedName>
</protein>
<organism evidence="1 2">
    <name type="scientific">Botryotinia fuckeliana (strain T4)</name>
    <name type="common">Noble rot fungus</name>
    <name type="synonym">Botrytis cinerea</name>
    <dbReference type="NCBI Taxonomy" id="999810"/>
    <lineage>
        <taxon>Eukaryota</taxon>
        <taxon>Fungi</taxon>
        <taxon>Dikarya</taxon>
        <taxon>Ascomycota</taxon>
        <taxon>Pezizomycotina</taxon>
        <taxon>Leotiomycetes</taxon>
        <taxon>Helotiales</taxon>
        <taxon>Sclerotiniaceae</taxon>
        <taxon>Botrytis</taxon>
    </lineage>
</organism>
<sequence length="74" mass="8318">MTRLCCALSPGYIIIPPIAGLKGIYIRDSRENGDLAAQLMKLLRSKNSVSHADERERVFDSKLWAQVCRLKTAK</sequence>